<feature type="binding site" evidence="5">
    <location>
        <begin position="169"/>
        <end position="173"/>
    </location>
    <ligand>
        <name>ATP</name>
        <dbReference type="ChEBI" id="CHEBI:30616"/>
    </ligand>
</feature>
<dbReference type="GO" id="GO:0005524">
    <property type="term" value="F:ATP binding"/>
    <property type="evidence" value="ECO:0007669"/>
    <property type="project" value="UniProtKB-UniRule"/>
</dbReference>
<evidence type="ECO:0000256" key="4">
    <source>
        <dbReference type="ARBA" id="ARBA00022840"/>
    </source>
</evidence>
<dbReference type="SUPFAM" id="SSF55931">
    <property type="entry name" value="Glutamine synthetase/guanido kinase"/>
    <property type="match status" value="1"/>
</dbReference>
<protein>
    <submittedName>
        <fullName evidence="7">Putative ATP:guanido phosphotransferase</fullName>
    </submittedName>
</protein>
<evidence type="ECO:0000256" key="2">
    <source>
        <dbReference type="ARBA" id="ARBA00022741"/>
    </source>
</evidence>
<dbReference type="Pfam" id="PF00217">
    <property type="entry name" value="ATP-gua_Ptrans"/>
    <property type="match status" value="1"/>
</dbReference>
<keyword evidence="3 5" id="KW-0418">Kinase</keyword>
<accession>U7DCU5</accession>
<dbReference type="GO" id="GO:0016301">
    <property type="term" value="F:kinase activity"/>
    <property type="evidence" value="ECO:0007669"/>
    <property type="project" value="UniProtKB-KW"/>
</dbReference>
<evidence type="ECO:0000313" key="7">
    <source>
        <dbReference type="EMBL" id="ERP38721.1"/>
    </source>
</evidence>
<dbReference type="AlphaFoldDB" id="U7DCU5"/>
<dbReference type="STRING" id="1313304.CALK_0739"/>
<gene>
    <name evidence="7" type="ORF">CALK_0739</name>
</gene>
<proteinExistence type="inferred from homology"/>
<dbReference type="EMBL" id="ASJR01000005">
    <property type="protein sequence ID" value="ERP38721.1"/>
    <property type="molecule type" value="Genomic_DNA"/>
</dbReference>
<dbReference type="InterPro" id="IPR022414">
    <property type="entry name" value="ATP-guanido_PTrfase_cat"/>
</dbReference>
<feature type="binding site" evidence="5">
    <location>
        <begin position="24"/>
        <end position="28"/>
    </location>
    <ligand>
        <name>ATP</name>
        <dbReference type="ChEBI" id="CHEBI:30616"/>
    </ligand>
</feature>
<feature type="domain" description="Phosphagen kinase C-terminal" evidence="6">
    <location>
        <begin position="21"/>
        <end position="247"/>
    </location>
</feature>
<keyword evidence="8" id="KW-1185">Reference proteome</keyword>
<evidence type="ECO:0000256" key="3">
    <source>
        <dbReference type="ARBA" id="ARBA00022777"/>
    </source>
</evidence>
<feature type="binding site" evidence="5">
    <location>
        <begin position="200"/>
        <end position="205"/>
    </location>
    <ligand>
        <name>ATP</name>
        <dbReference type="ChEBI" id="CHEBI:30616"/>
    </ligand>
</feature>
<dbReference type="PROSITE" id="PS51510">
    <property type="entry name" value="PHOSPHAGEN_KINASE_C"/>
    <property type="match status" value="1"/>
</dbReference>
<evidence type="ECO:0000259" key="6">
    <source>
        <dbReference type="PROSITE" id="PS51510"/>
    </source>
</evidence>
<evidence type="ECO:0000313" key="8">
    <source>
        <dbReference type="Proteomes" id="UP000017148"/>
    </source>
</evidence>
<dbReference type="RefSeq" id="WP_022636256.1">
    <property type="nucleotide sequence ID" value="NZ_ASJR01000005.1"/>
</dbReference>
<dbReference type="InterPro" id="IPR014746">
    <property type="entry name" value="Gln_synth/guanido_kin_cat_dom"/>
</dbReference>
<evidence type="ECO:0000256" key="5">
    <source>
        <dbReference type="PROSITE-ProRule" id="PRU00843"/>
    </source>
</evidence>
<keyword evidence="4 5" id="KW-0067">ATP-binding</keyword>
<organism evidence="7 8">
    <name type="scientific">Chitinivibrio alkaliphilus ACht1</name>
    <dbReference type="NCBI Taxonomy" id="1313304"/>
    <lineage>
        <taxon>Bacteria</taxon>
        <taxon>Pseudomonadati</taxon>
        <taxon>Fibrobacterota</taxon>
        <taxon>Chitinivibrionia</taxon>
        <taxon>Chitinivibrionales</taxon>
        <taxon>Chitinivibrionaceae</taxon>
        <taxon>Chitinivibrio</taxon>
    </lineage>
</organism>
<comment type="similarity">
    <text evidence="5">Belongs to the ATP:guanido phosphotransferase family.</text>
</comment>
<dbReference type="Gene3D" id="3.30.590.10">
    <property type="entry name" value="Glutamine synthetase/guanido kinase, catalytic domain"/>
    <property type="match status" value="1"/>
</dbReference>
<dbReference type="Proteomes" id="UP000017148">
    <property type="component" value="Unassembled WGS sequence"/>
</dbReference>
<evidence type="ECO:0000256" key="1">
    <source>
        <dbReference type="ARBA" id="ARBA00022679"/>
    </source>
</evidence>
<reference evidence="7 8" key="1">
    <citation type="journal article" date="2013" name="Environ. Microbiol.">
        <title>Genome analysis of Chitinivibrio alkaliphilus gen. nov., sp. nov., a novel extremely haloalkaliphilic anaerobic chitinolytic bacterium from the candidate phylum Termite Group 3.</title>
        <authorList>
            <person name="Sorokin D.Y."/>
            <person name="Gumerov V.M."/>
            <person name="Rakitin A.L."/>
            <person name="Beletsky A.V."/>
            <person name="Damste J.S."/>
            <person name="Muyzer G."/>
            <person name="Mardanov A.V."/>
            <person name="Ravin N.V."/>
        </authorList>
    </citation>
    <scope>NUCLEOTIDE SEQUENCE [LARGE SCALE GENOMIC DNA]</scope>
    <source>
        <strain evidence="7 8">ACht1</strain>
    </source>
</reference>
<dbReference type="OrthoDB" id="9791353at2"/>
<sequence>MNMEALVREKPLWLRKTDASALLAVRLKLSRNLEKYPFPSQASLMEKSMVFQEVTTASQRLSPQYEVLNISSLHDVEKTLLFERDYISLAVTKEDGDRGVALHQSEPIMTVNGENHLALFADVSPACMAEGWKRVNDADTVLGEYLPYAYTDKNGFLLSRVKDCGTGLSVEGTMHLPALVLTDTITDVLSGISQLGCAAEGKFRAGSDAWGALFTVTAGAYAGDTEEEIMAQAEDVFASVAEKEKEARRILMEEAPLELEDKVFRSLGYLKYARLLSISQMLNLTSNIRLGIACGIVDFCSVDTINSITAELMQSSIALSSEIDSPTSDTLDRLRADRARRFLELEHGLS</sequence>
<comment type="caution">
    <text evidence="7">The sequence shown here is derived from an EMBL/GenBank/DDBJ whole genome shotgun (WGS) entry which is preliminary data.</text>
</comment>
<keyword evidence="2 5" id="KW-0547">Nucleotide-binding</keyword>
<comment type="caution">
    <text evidence="5">Lacks conserved residue(s) required for the propagation of feature annotation.</text>
</comment>
<dbReference type="eggNOG" id="COG3869">
    <property type="taxonomic scope" value="Bacteria"/>
</dbReference>
<name>U7DCU5_9BACT</name>
<keyword evidence="1 5" id="KW-0808">Transferase</keyword>